<dbReference type="EMBL" id="CP031226">
    <property type="protein sequence ID" value="AXH60276.1"/>
    <property type="molecule type" value="Genomic_DNA"/>
</dbReference>
<keyword evidence="1" id="KW-0614">Plasmid</keyword>
<proteinExistence type="predicted"/>
<dbReference type="RefSeq" id="WP_005742594.1">
    <property type="nucleotide sequence ID" value="NZ_CP031226.1"/>
</dbReference>
<protein>
    <submittedName>
        <fullName evidence="1">Uncharacterized protein</fullName>
    </submittedName>
</protein>
<accession>A0AAD0VAE2</accession>
<organism evidence="1 2">
    <name type="scientific">Pseudomonas amygdali pv. lachrymans str. M301315</name>
    <dbReference type="NCBI Taxonomy" id="629260"/>
    <lineage>
        <taxon>Bacteria</taxon>
        <taxon>Pseudomonadati</taxon>
        <taxon>Pseudomonadota</taxon>
        <taxon>Gammaproteobacteria</taxon>
        <taxon>Pseudomonadales</taxon>
        <taxon>Pseudomonadaceae</taxon>
        <taxon>Pseudomonas</taxon>
        <taxon>Pseudomonas amygdali</taxon>
    </lineage>
</organism>
<evidence type="ECO:0000313" key="1">
    <source>
        <dbReference type="EMBL" id="AXH60276.1"/>
    </source>
</evidence>
<name>A0AAD0VAE2_PSEAV</name>
<evidence type="ECO:0000313" key="2">
    <source>
        <dbReference type="Proteomes" id="UP000006426"/>
    </source>
</evidence>
<dbReference type="GeneID" id="39474179"/>
<dbReference type="Proteomes" id="UP000006426">
    <property type="component" value="Plasmid pmppla107"/>
</dbReference>
<sequence length="438" mass="49357">MNLDEHIIRDILTSKLPNFLARLEKINAKLKSGGLPPIEIVNHGSHTRPVSLQGRGIVNLPMATISILRQAPTPSDQRVQVLAKTTLDSRLSSEAMTHKTYGNLTEEERNLIHHHPDPGACDHCSSKRNRAYIFTLKTPGGLMRVGGGCLTDFVGFDMSRWANSLNEVIESADKYAEVTFREMADNEVIPLRLFLSIANNLIEENGYRNRDMGESTGEQAFFLSQSAISGGMEREDPEHTVAVDQVLTFIKNSVHREQDAHSDYFVNLRTMADVGYLTTRQANLMASAPQAYRRYLRELARQEEERKRLEGSSHIGMNFIGEKKQRMLFEDVVVSYVKADSNFYGAFTKICFLDAAGNHFTWKASGIIEVEVGQTLQVLGTINEHESYYSRTYGKEIKDNKISRCQMLSVEEVLETRTKLAKAEARARKKLGNDDPQP</sequence>
<geneLocation type="plasmid" evidence="2">
    <name>pmppla107</name>
</geneLocation>
<reference evidence="1 2" key="1">
    <citation type="journal article" date="2011" name="PLoS Pathog.">
        <title>Dynamic evolution of pathogenicity revealed by sequencing and comparative genomics of 19 Pseudomonas syringae isolates.</title>
        <authorList>
            <person name="Baltrus D.A."/>
            <person name="Nishimura M.T."/>
            <person name="Romanchuk A."/>
            <person name="Chang J.H."/>
            <person name="Mukhtar M.S."/>
            <person name="Cherkis K."/>
            <person name="Roach J."/>
            <person name="Grant S.R."/>
            <person name="Jones C.D."/>
            <person name="Dangl J.L."/>
        </authorList>
    </citation>
    <scope>NUCLEOTIDE SEQUENCE [LARGE SCALE GENOMIC DNA]</scope>
    <source>
        <strain evidence="1 2">M301315</strain>
    </source>
</reference>
<dbReference type="AlphaFoldDB" id="A0AAD0VAE2"/>
<gene>
    <name evidence="1" type="ORF">PLA107_034390</name>
</gene>